<keyword evidence="5 12" id="KW-0067">ATP-binding</keyword>
<dbReference type="PROSITE" id="PS00178">
    <property type="entry name" value="AA_TRNA_LIGASE_I"/>
    <property type="match status" value="1"/>
</dbReference>
<gene>
    <name evidence="14" type="primary">RARS2</name>
</gene>
<dbReference type="AlphaFoldDB" id="A0AAY4E3K3"/>
<reference evidence="14" key="3">
    <citation type="submission" date="2025-09" db="UniProtKB">
        <authorList>
            <consortium name="Ensembl"/>
        </authorList>
    </citation>
    <scope>IDENTIFICATION</scope>
</reference>
<sequence length="428" mass="49120">MLNFRINKIILAKKLLSQLNKKPHEFGVRSELFSNIRRGRTLVEFSSPNIAKKFHAGHLRSTIIGNFISNLKEALGNDVIRVNYLGDWGMQFGLLGVGFQRFGSQEKLKENALQHLFDVYVQVNKEAEGDEGVQEAARVFFRKLEEGDDHALLLWKQFREITVEEYKRVYKRLGVHFDLYSGESFHQRQTQHVLQKLREQDLLKTTEKGTGVVDLSPAGDMSSYSTVLRSDGTSLYITRIVEGGHCMSFIVCSSCRHVPFGLVQGMSTRHGEVVFLEDILDEARNRMLRNMSHSRTTKDLENPEYTAEKVGVSALIIQDFKGPITSDYKFDWKRVLQAQGDTGVFLQYTHARLCRWDPPVTLLQEDRSIFILQHLLRYDEVLYRCTQELQPRHLVNFLMTLRLRLFAGACSVLANGMTILGITPTEKM</sequence>
<proteinExistence type="inferred from homology"/>
<comment type="similarity">
    <text evidence="1 12">Belongs to the class-I aminoacyl-tRNA synthetase family.</text>
</comment>
<evidence type="ECO:0000256" key="2">
    <source>
        <dbReference type="ARBA" id="ARBA00012837"/>
    </source>
</evidence>
<evidence type="ECO:0000256" key="7">
    <source>
        <dbReference type="ARBA" id="ARBA00023146"/>
    </source>
</evidence>
<dbReference type="GO" id="GO:0005524">
    <property type="term" value="F:ATP binding"/>
    <property type="evidence" value="ECO:0007669"/>
    <property type="project" value="UniProtKB-KW"/>
</dbReference>
<comment type="function">
    <text evidence="11">Catalyzes the attachment of arginine to tRNA(Arg) in a two-step reaction: arginine is first activated by ATP to form Arg-AMP and then transferred to the acceptor end of tRNA(Arg).</text>
</comment>
<dbReference type="GO" id="GO:0005739">
    <property type="term" value="C:mitochondrion"/>
    <property type="evidence" value="ECO:0007669"/>
    <property type="project" value="TreeGrafter"/>
</dbReference>
<dbReference type="GeneTree" id="ENSGT00530000063407"/>
<evidence type="ECO:0000256" key="8">
    <source>
        <dbReference type="ARBA" id="ARBA00033033"/>
    </source>
</evidence>
<dbReference type="PRINTS" id="PR01038">
    <property type="entry name" value="TRNASYNTHARG"/>
</dbReference>
<reference evidence="14" key="2">
    <citation type="submission" date="2025-08" db="UniProtKB">
        <authorList>
            <consortium name="Ensembl"/>
        </authorList>
    </citation>
    <scope>IDENTIFICATION</scope>
</reference>
<feature type="domain" description="DALR anticodon binding" evidence="13">
    <location>
        <begin position="346"/>
        <end position="428"/>
    </location>
</feature>
<keyword evidence="15" id="KW-1185">Reference proteome</keyword>
<dbReference type="EC" id="6.1.1.19" evidence="2"/>
<evidence type="ECO:0000256" key="11">
    <source>
        <dbReference type="ARBA" id="ARBA00049595"/>
    </source>
</evidence>
<name>A0AAY4E3K3_9TELE</name>
<dbReference type="GO" id="GO:0006420">
    <property type="term" value="P:arginyl-tRNA aminoacylation"/>
    <property type="evidence" value="ECO:0007669"/>
    <property type="project" value="InterPro"/>
</dbReference>
<evidence type="ECO:0000313" key="15">
    <source>
        <dbReference type="Proteomes" id="UP000694580"/>
    </source>
</evidence>
<evidence type="ECO:0000313" key="14">
    <source>
        <dbReference type="Ensembl" id="ENSDCDP00010052332.1"/>
    </source>
</evidence>
<dbReference type="SUPFAM" id="SSF52374">
    <property type="entry name" value="Nucleotidylyl transferase"/>
    <property type="match status" value="1"/>
</dbReference>
<protein>
    <recommendedName>
        <fullName evidence="9">Probable arginine--tRNA ligase, mitochondrial</fullName>
        <ecNumber evidence="2">6.1.1.19</ecNumber>
    </recommendedName>
    <alternativeName>
        <fullName evidence="8">Arginyl-tRNA synthetase</fullName>
    </alternativeName>
</protein>
<evidence type="ECO:0000259" key="13">
    <source>
        <dbReference type="SMART" id="SM00836"/>
    </source>
</evidence>
<accession>A0AAY4E3K3</accession>
<dbReference type="InterPro" id="IPR009080">
    <property type="entry name" value="tRNAsynth_Ia_anticodon-bd"/>
</dbReference>
<evidence type="ECO:0000256" key="12">
    <source>
        <dbReference type="RuleBase" id="RU363038"/>
    </source>
</evidence>
<dbReference type="InterPro" id="IPR014729">
    <property type="entry name" value="Rossmann-like_a/b/a_fold"/>
</dbReference>
<dbReference type="Gene3D" id="1.10.730.10">
    <property type="entry name" value="Isoleucyl-tRNA Synthetase, Domain 1"/>
    <property type="match status" value="1"/>
</dbReference>
<dbReference type="GO" id="GO:0032543">
    <property type="term" value="P:mitochondrial translation"/>
    <property type="evidence" value="ECO:0007669"/>
    <property type="project" value="TreeGrafter"/>
</dbReference>
<keyword evidence="6 12" id="KW-0648">Protein biosynthesis</keyword>
<dbReference type="InterPro" id="IPR001412">
    <property type="entry name" value="aa-tRNA-synth_I_CS"/>
</dbReference>
<dbReference type="InterPro" id="IPR008909">
    <property type="entry name" value="DALR_anticod-bd"/>
</dbReference>
<dbReference type="InterPro" id="IPR001278">
    <property type="entry name" value="Arg-tRNA-ligase"/>
</dbReference>
<dbReference type="SUPFAM" id="SSF47323">
    <property type="entry name" value="Anticodon-binding domain of a subclass of class I aminoacyl-tRNA synthetases"/>
    <property type="match status" value="1"/>
</dbReference>
<evidence type="ECO:0000256" key="9">
    <source>
        <dbReference type="ARBA" id="ARBA00039495"/>
    </source>
</evidence>
<keyword evidence="3 12" id="KW-0436">Ligase</keyword>
<dbReference type="FunFam" id="3.40.50.620:FF:000530">
    <property type="entry name" value="Arginyl-tRNA synthetase 2, mitochondrial (putative)"/>
    <property type="match status" value="1"/>
</dbReference>
<evidence type="ECO:0000256" key="5">
    <source>
        <dbReference type="ARBA" id="ARBA00022840"/>
    </source>
</evidence>
<reference evidence="14 15" key="1">
    <citation type="submission" date="2020-06" db="EMBL/GenBank/DDBJ databases">
        <authorList>
            <consortium name="Wellcome Sanger Institute Data Sharing"/>
        </authorList>
    </citation>
    <scope>NUCLEOTIDE SEQUENCE [LARGE SCALE GENOMIC DNA]</scope>
</reference>
<dbReference type="PANTHER" id="PTHR11956:SF11">
    <property type="entry name" value="ARGININE--TRNA LIGASE, MITOCHONDRIAL-RELATED"/>
    <property type="match status" value="1"/>
</dbReference>
<dbReference type="InterPro" id="IPR035684">
    <property type="entry name" value="ArgRS_core"/>
</dbReference>
<evidence type="ECO:0000256" key="10">
    <source>
        <dbReference type="ARBA" id="ARBA00049339"/>
    </source>
</evidence>
<dbReference type="Pfam" id="PF00750">
    <property type="entry name" value="tRNA-synt_1d"/>
    <property type="match status" value="2"/>
</dbReference>
<evidence type="ECO:0000256" key="1">
    <source>
        <dbReference type="ARBA" id="ARBA00005594"/>
    </source>
</evidence>
<evidence type="ECO:0000256" key="6">
    <source>
        <dbReference type="ARBA" id="ARBA00022917"/>
    </source>
</evidence>
<dbReference type="Proteomes" id="UP000694580">
    <property type="component" value="Chromosome 14"/>
</dbReference>
<evidence type="ECO:0000256" key="4">
    <source>
        <dbReference type="ARBA" id="ARBA00022741"/>
    </source>
</evidence>
<dbReference type="PANTHER" id="PTHR11956">
    <property type="entry name" value="ARGINYL-TRNA SYNTHETASE"/>
    <property type="match status" value="1"/>
</dbReference>
<dbReference type="Ensembl" id="ENSDCDT00010062815.1">
    <property type="protein sequence ID" value="ENSDCDP00010052332.1"/>
    <property type="gene ID" value="ENSDCDG00010030608.1"/>
</dbReference>
<evidence type="ECO:0000256" key="3">
    <source>
        <dbReference type="ARBA" id="ARBA00022598"/>
    </source>
</evidence>
<keyword evidence="4 12" id="KW-0547">Nucleotide-binding</keyword>
<dbReference type="SMART" id="SM00836">
    <property type="entry name" value="DALR_1"/>
    <property type="match status" value="1"/>
</dbReference>
<dbReference type="GO" id="GO:0004814">
    <property type="term" value="F:arginine-tRNA ligase activity"/>
    <property type="evidence" value="ECO:0007669"/>
    <property type="project" value="UniProtKB-EC"/>
</dbReference>
<dbReference type="Gene3D" id="3.40.50.620">
    <property type="entry name" value="HUPs"/>
    <property type="match status" value="2"/>
</dbReference>
<organism evidence="14 15">
    <name type="scientific">Denticeps clupeoides</name>
    <name type="common">denticle herring</name>
    <dbReference type="NCBI Taxonomy" id="299321"/>
    <lineage>
        <taxon>Eukaryota</taxon>
        <taxon>Metazoa</taxon>
        <taxon>Chordata</taxon>
        <taxon>Craniata</taxon>
        <taxon>Vertebrata</taxon>
        <taxon>Euteleostomi</taxon>
        <taxon>Actinopterygii</taxon>
        <taxon>Neopterygii</taxon>
        <taxon>Teleostei</taxon>
        <taxon>Clupei</taxon>
        <taxon>Clupeiformes</taxon>
        <taxon>Denticipitoidei</taxon>
        <taxon>Denticipitidae</taxon>
        <taxon>Denticeps</taxon>
    </lineage>
</organism>
<comment type="catalytic activity">
    <reaction evidence="10">
        <text>tRNA(Arg) + L-arginine + ATP = L-arginyl-tRNA(Arg) + AMP + diphosphate</text>
        <dbReference type="Rhea" id="RHEA:20301"/>
        <dbReference type="Rhea" id="RHEA-COMP:9658"/>
        <dbReference type="Rhea" id="RHEA-COMP:9673"/>
        <dbReference type="ChEBI" id="CHEBI:30616"/>
        <dbReference type="ChEBI" id="CHEBI:32682"/>
        <dbReference type="ChEBI" id="CHEBI:33019"/>
        <dbReference type="ChEBI" id="CHEBI:78442"/>
        <dbReference type="ChEBI" id="CHEBI:78513"/>
        <dbReference type="ChEBI" id="CHEBI:456215"/>
        <dbReference type="EC" id="6.1.1.19"/>
    </reaction>
</comment>
<keyword evidence="7 12" id="KW-0030">Aminoacyl-tRNA synthetase</keyword>